<dbReference type="InterPro" id="IPR036259">
    <property type="entry name" value="MFS_trans_sf"/>
</dbReference>
<dbReference type="GO" id="GO:0016020">
    <property type="term" value="C:membrane"/>
    <property type="evidence" value="ECO:0007669"/>
    <property type="project" value="UniProtKB-SubCell"/>
</dbReference>
<evidence type="ECO:0000259" key="6">
    <source>
        <dbReference type="Pfam" id="PF06813"/>
    </source>
</evidence>
<evidence type="ECO:0000313" key="9">
    <source>
        <dbReference type="Proteomes" id="UP001652600"/>
    </source>
</evidence>
<dbReference type="KEGG" id="cmo:103502588"/>
<dbReference type="Pfam" id="PF23262">
    <property type="entry name" value="NFD4_C"/>
    <property type="match status" value="1"/>
</dbReference>
<gene>
    <name evidence="10" type="primary">LOC103502588</name>
    <name evidence="8" type="synonym">103502588</name>
</gene>
<name>A0A1S3CM93_CUCME</name>
<dbReference type="Pfam" id="PF06813">
    <property type="entry name" value="Nodulin-like"/>
    <property type="match status" value="1"/>
</dbReference>
<reference evidence="8" key="1">
    <citation type="submission" date="2023-03" db="UniProtKB">
        <authorList>
            <consortium name="EnsemblPlants"/>
        </authorList>
    </citation>
    <scope>IDENTIFICATION</scope>
</reference>
<organism evidence="9 10">
    <name type="scientific">Cucumis melo</name>
    <name type="common">Muskmelon</name>
    <dbReference type="NCBI Taxonomy" id="3656"/>
    <lineage>
        <taxon>Eukaryota</taxon>
        <taxon>Viridiplantae</taxon>
        <taxon>Streptophyta</taxon>
        <taxon>Embryophyta</taxon>
        <taxon>Tracheophyta</taxon>
        <taxon>Spermatophyta</taxon>
        <taxon>Magnoliopsida</taxon>
        <taxon>eudicotyledons</taxon>
        <taxon>Gunneridae</taxon>
        <taxon>Pentapetalae</taxon>
        <taxon>rosids</taxon>
        <taxon>fabids</taxon>
        <taxon>Cucurbitales</taxon>
        <taxon>Cucurbitaceae</taxon>
        <taxon>Benincaseae</taxon>
        <taxon>Cucumis</taxon>
    </lineage>
</organism>
<dbReference type="GeneID" id="103502588"/>
<keyword evidence="9" id="KW-1185">Reference proteome</keyword>
<dbReference type="InterPro" id="IPR056555">
    <property type="entry name" value="NFD4_C"/>
</dbReference>
<feature type="domain" description="NFD4 C-terminal" evidence="7">
    <location>
        <begin position="327"/>
        <end position="535"/>
    </location>
</feature>
<evidence type="ECO:0000256" key="3">
    <source>
        <dbReference type="ARBA" id="ARBA00022989"/>
    </source>
</evidence>
<dbReference type="PANTHER" id="PTHR21576">
    <property type="entry name" value="UNCHARACTERIZED NODULIN-LIKE PROTEIN"/>
    <property type="match status" value="1"/>
</dbReference>
<evidence type="ECO:0000259" key="7">
    <source>
        <dbReference type="Pfam" id="PF23262"/>
    </source>
</evidence>
<comment type="subcellular location">
    <subcellularLocation>
        <location evidence="1">Membrane</location>
        <topology evidence="1">Multi-pass membrane protein</topology>
    </subcellularLocation>
</comment>
<proteinExistence type="predicted"/>
<dbReference type="PANTHER" id="PTHR21576:SF29">
    <property type="entry name" value="NODULIN-LIKE DOMAIN-CONTAINING PROTEIN"/>
    <property type="match status" value="1"/>
</dbReference>
<evidence type="ECO:0000256" key="5">
    <source>
        <dbReference type="SAM" id="Phobius"/>
    </source>
</evidence>
<feature type="transmembrane region" description="Helical" evidence="5">
    <location>
        <begin position="358"/>
        <end position="379"/>
    </location>
</feature>
<keyword evidence="4 5" id="KW-0472">Membrane</keyword>
<feature type="transmembrane region" description="Helical" evidence="5">
    <location>
        <begin position="243"/>
        <end position="262"/>
    </location>
</feature>
<keyword evidence="3 5" id="KW-1133">Transmembrane helix</keyword>
<dbReference type="InParanoid" id="A0A1S3CM93"/>
<evidence type="ECO:0000256" key="2">
    <source>
        <dbReference type="ARBA" id="ARBA00022692"/>
    </source>
</evidence>
<evidence type="ECO:0000313" key="8">
    <source>
        <dbReference type="EnsemblPlants" id="MELO3C004985.2.1"/>
    </source>
</evidence>
<feature type="transmembrane region" description="Helical" evidence="5">
    <location>
        <begin position="17"/>
        <end position="36"/>
    </location>
</feature>
<dbReference type="Proteomes" id="UP001652600">
    <property type="component" value="Chromosome 12"/>
</dbReference>
<dbReference type="eggNOG" id="ENOG502QTX1">
    <property type="taxonomic scope" value="Eukaryota"/>
</dbReference>
<dbReference type="OrthoDB" id="410267at2759"/>
<feature type="transmembrane region" description="Helical" evidence="5">
    <location>
        <begin position="179"/>
        <end position="200"/>
    </location>
</feature>
<feature type="transmembrane region" description="Helical" evidence="5">
    <location>
        <begin position="424"/>
        <end position="443"/>
    </location>
</feature>
<accession>A0A1S3CM93</accession>
<dbReference type="InterPro" id="IPR010658">
    <property type="entry name" value="Nodulin-like"/>
</dbReference>
<feature type="transmembrane region" description="Helical" evidence="5">
    <location>
        <begin position="212"/>
        <end position="231"/>
    </location>
</feature>
<feature type="transmembrane region" description="Helical" evidence="5">
    <location>
        <begin position="510"/>
        <end position="529"/>
    </location>
</feature>
<protein>
    <submittedName>
        <fullName evidence="10">Uncharacterized protein LOC103502588</fullName>
    </submittedName>
</protein>
<dbReference type="EnsemblPlants" id="MELO3C004985.2.1">
    <property type="protein sequence ID" value="MELO3C004985.2.1"/>
    <property type="gene ID" value="MELO3C004985.2"/>
</dbReference>
<feature type="transmembrane region" description="Helical" evidence="5">
    <location>
        <begin position="319"/>
        <end position="338"/>
    </location>
</feature>
<reference evidence="10" key="2">
    <citation type="submission" date="2025-04" db="UniProtKB">
        <authorList>
            <consortium name="RefSeq"/>
        </authorList>
    </citation>
    <scope>IDENTIFICATION</scope>
</reference>
<dbReference type="SUPFAM" id="SSF103473">
    <property type="entry name" value="MFS general substrate transporter"/>
    <property type="match status" value="1"/>
</dbReference>
<dbReference type="Gramene" id="MELO3C004985.2.1">
    <property type="protein sequence ID" value="MELO3C004985.2.1"/>
    <property type="gene ID" value="MELO3C004985.2"/>
</dbReference>
<sequence length="566" mass="63136">MGTKAWDYTKQVIQGRWFSVFAGLIMMVGNGSTYIYGTYSKVIKTEFNYSQTQLSILGFAKDLGSNVGIFAGLLAEVAPPWVLFLIGSVQNFTGFFLIWLSITHRIPQPKFWQMFLCVCLGTHSSNFANTAIMVTSVVNFPDRRGIILGLLNGYVGIGGAILTQIYLGIYGPKDPSNLVLLFAWLPSAVILVLSFSIRPICIHKHPEELKVFYHLLYVSVILAMFILFLTIAQKEVAFTRRGYTNGAAVIVVLLFLPLVIVCREEHVLYKLNKQNEDSSFNISINDHQKPHSSITTEKTENSRSYFSKIWNKPERGEDFSILQAIFSIDMTLIFLATFSGSGSALTAIDNLGQVAESLAYPSEAISIIVSWVSVFNFFGRIFSGFISENFMIKYKLPRPLTFAVAFFITGIGQLIVAYPSSGSVFIASIVIGFGFGMQVPLLFTIISELFGLKHYSTLFNCGQLVVPIGSYILNVDVVGRIYDKEALVDGIKLTGRGLICTGAHCFNGSFTILSGATLFGAIVMLALAYRTREFYKGDVYKKYRDDVWITPTDMEFYHLDKKKIRD</sequence>
<feature type="transmembrane region" description="Helical" evidence="5">
    <location>
        <begin position="400"/>
        <end position="418"/>
    </location>
</feature>
<dbReference type="RefSeq" id="XP_008464784.1">
    <property type="nucleotide sequence ID" value="XM_008466562.1"/>
</dbReference>
<feature type="domain" description="Nodulin-like" evidence="6">
    <location>
        <begin position="16"/>
        <end position="261"/>
    </location>
</feature>
<keyword evidence="2 5" id="KW-0812">Transmembrane</keyword>
<feature type="transmembrane region" description="Helical" evidence="5">
    <location>
        <begin position="146"/>
        <end position="167"/>
    </location>
</feature>
<evidence type="ECO:0000256" key="1">
    <source>
        <dbReference type="ARBA" id="ARBA00004141"/>
    </source>
</evidence>
<evidence type="ECO:0000313" key="10">
    <source>
        <dbReference type="RefSeq" id="XP_008464784.1"/>
    </source>
</evidence>
<feature type="transmembrane region" description="Helical" evidence="5">
    <location>
        <begin position="81"/>
        <end position="102"/>
    </location>
</feature>
<dbReference type="Gene3D" id="1.20.1250.20">
    <property type="entry name" value="MFS general substrate transporter like domains"/>
    <property type="match status" value="2"/>
</dbReference>
<evidence type="ECO:0000256" key="4">
    <source>
        <dbReference type="ARBA" id="ARBA00023136"/>
    </source>
</evidence>
<dbReference type="AlphaFoldDB" id="A0A1S3CM93"/>